<evidence type="ECO:0000256" key="1">
    <source>
        <dbReference type="ARBA" id="ARBA00004141"/>
    </source>
</evidence>
<keyword evidence="3 7" id="KW-1133">Transmembrane helix</keyword>
<dbReference type="OMA" id="ICNKRVW"/>
<dbReference type="Pfam" id="PF00002">
    <property type="entry name" value="7tm_2"/>
    <property type="match status" value="1"/>
</dbReference>
<dbReference type="SUPFAM" id="SSF81321">
    <property type="entry name" value="Family A G protein-coupled receptor-like"/>
    <property type="match status" value="1"/>
</dbReference>
<dbReference type="InterPro" id="IPR000832">
    <property type="entry name" value="GPCR_2_secretin-like"/>
</dbReference>
<keyword evidence="12" id="KW-1185">Reference proteome</keyword>
<feature type="transmembrane region" description="Helical" evidence="7">
    <location>
        <begin position="944"/>
        <end position="966"/>
    </location>
</feature>
<evidence type="ECO:0000256" key="4">
    <source>
        <dbReference type="ARBA" id="ARBA00023136"/>
    </source>
</evidence>
<dbReference type="PRINTS" id="PR02001">
    <property type="entry name" value="GCR1CAMPR"/>
</dbReference>
<organism evidence="11 12">
    <name type="scientific">Patiria miniata</name>
    <name type="common">Bat star</name>
    <name type="synonym">Asterina miniata</name>
    <dbReference type="NCBI Taxonomy" id="46514"/>
    <lineage>
        <taxon>Eukaryota</taxon>
        <taxon>Metazoa</taxon>
        <taxon>Echinodermata</taxon>
        <taxon>Eleutherozoa</taxon>
        <taxon>Asterozoa</taxon>
        <taxon>Asteroidea</taxon>
        <taxon>Valvatacea</taxon>
        <taxon>Valvatida</taxon>
        <taxon>Asterinidae</taxon>
        <taxon>Patiria</taxon>
    </lineage>
</organism>
<feature type="transmembrane region" description="Helical" evidence="7">
    <location>
        <begin position="825"/>
        <end position="853"/>
    </location>
</feature>
<dbReference type="InterPro" id="IPR017981">
    <property type="entry name" value="GPCR_2-like_7TM"/>
</dbReference>
<dbReference type="GO" id="GO:0016020">
    <property type="term" value="C:membrane"/>
    <property type="evidence" value="ECO:0007669"/>
    <property type="project" value="UniProtKB-SubCell"/>
</dbReference>
<feature type="compositionally biased region" description="Low complexity" evidence="6">
    <location>
        <begin position="22"/>
        <end position="38"/>
    </location>
</feature>
<reference evidence="11" key="1">
    <citation type="submission" date="2022-11" db="UniProtKB">
        <authorList>
            <consortium name="EnsemblMetazoa"/>
        </authorList>
    </citation>
    <scope>IDENTIFICATION</scope>
</reference>
<feature type="domain" description="G-protein coupled receptors family 2 profile 2" evidence="9">
    <location>
        <begin position="712"/>
        <end position="967"/>
    </location>
</feature>
<dbReference type="Proteomes" id="UP000887568">
    <property type="component" value="Unplaced"/>
</dbReference>
<evidence type="ECO:0000256" key="5">
    <source>
        <dbReference type="ARBA" id="ARBA00023157"/>
    </source>
</evidence>
<feature type="transmembrane region" description="Helical" evidence="7">
    <location>
        <begin position="784"/>
        <end position="804"/>
    </location>
</feature>
<evidence type="ECO:0000313" key="11">
    <source>
        <dbReference type="EnsemblMetazoa" id="XP_038051339.1"/>
    </source>
</evidence>
<keyword evidence="5" id="KW-1015">Disulfide bond</keyword>
<feature type="transmembrane region" description="Helical" evidence="7">
    <location>
        <begin position="714"/>
        <end position="737"/>
    </location>
</feature>
<keyword evidence="4 7" id="KW-0472">Membrane</keyword>
<feature type="signal peptide" evidence="8">
    <location>
        <begin position="1"/>
        <end position="20"/>
    </location>
</feature>
<dbReference type="PANTHER" id="PTHR45902">
    <property type="entry name" value="LATROPHILIN RECEPTOR-LIKE PROTEIN A"/>
    <property type="match status" value="1"/>
</dbReference>
<dbReference type="AlphaFoldDB" id="A0A913ZJ02"/>
<evidence type="ECO:0000256" key="3">
    <source>
        <dbReference type="ARBA" id="ARBA00022989"/>
    </source>
</evidence>
<dbReference type="OrthoDB" id="6153483at2759"/>
<feature type="compositionally biased region" description="Polar residues" evidence="6">
    <location>
        <begin position="983"/>
        <end position="1011"/>
    </location>
</feature>
<evidence type="ECO:0000256" key="6">
    <source>
        <dbReference type="SAM" id="MobiDB-lite"/>
    </source>
</evidence>
<feature type="domain" description="SMB" evidence="10">
    <location>
        <begin position="70"/>
        <end position="114"/>
    </location>
</feature>
<dbReference type="Pfam" id="PF01033">
    <property type="entry name" value="Somatomedin_B"/>
    <property type="match status" value="1"/>
</dbReference>
<evidence type="ECO:0000313" key="12">
    <source>
        <dbReference type="Proteomes" id="UP000887568"/>
    </source>
</evidence>
<sequence length="1011" mass="111405">MQSIHSAILVLLLLRCAVEASGPGPAGPRGKPGSRAPAIPRGIPGTSTQRQPTDVTTITISNTTVGLCKDKHFCSRLGCQPRADIPAQLCYCDPECVAFDDCCYDYPETCGTDQGAEEADFAGGSNTENEIENLSCISPYRRSNSYYLVTTCPADAPDAQTAVRCRDPHPDDGLSAVPSYSKISKKHFRNIHCALCNGENLADLVAWKIVVECRSESLSLRAVTLLQSSIRNLRRVESEFNCDVMMEFPEGDAEEVSPPRHCYPDVVHQCISPQHPLTDACESYTAYTTISRPYSGVYKNPHCALCNVPYGPDRLEYATDCQEELPVFYPNPPIGPFPPTAGPFPPTAGPELKPGRPGPEGQPGPGGEPGPGKQPGVIPPISILFDFRSDSSVRIERNRVVVVAERVQCPENEVYDPFSSDCRRLSCPEGYLLKENDCVPDFKALGQGCGDTGNSDIEMEVTVDVGELCRDNLTNVEDDPVGNIELCLEEFLGLDKGSLLVISSTPSPADATPGLTNNCTEGMQFSFSVNTTVNTTLMDFRSVSKLILPDSSHCQTIASRQTWSVKLHQNCKDLPKYKCPGIWLNDTEFSLPSENGTTLVYVNDSASWYALNQAIIRANFQKWENSFNQFTDVQICADPVLACPRVALNSSLFEEDENDPGSLIYIPMKNVFRMDEYIRTEDGQIEVCSFYEPNGTKNSTTTRRFLVFSRPQQVLSLIGNIISMVAAAITFITYCVFKELRKRISLAIMSLVACLFLAQLLLLISGSATRNPQACTAVAVLGHFFWLATVLWTGVLAFSLNRVFASISQIRRIDADLRVYGLQAIFAFGGATLIVLPCLIIHLCGCADLPFWYGSESVCWIGNGYVNLVTFGVPIGLTVLVNTVLFILTIHGMRASKKLTQSVTDKSELQKMREELFIYIRISSLMGFTWIFGFAAAFSDVTALWYIFIILNSCQGLLIFLSFICNKRVWHLWRNRLRRDSWKPSTSGPTTNTPLKPKSGNTLSLEATSHV</sequence>
<dbReference type="Gene3D" id="1.20.1070.10">
    <property type="entry name" value="Rhodopsin 7-helix transmembrane proteins"/>
    <property type="match status" value="1"/>
</dbReference>
<comment type="subcellular location">
    <subcellularLocation>
        <location evidence="1">Membrane</location>
        <topology evidence="1">Multi-pass membrane protein</topology>
    </subcellularLocation>
</comment>
<protein>
    <submittedName>
        <fullName evidence="11">Uncharacterized protein</fullName>
    </submittedName>
</protein>
<dbReference type="GeneID" id="119724383"/>
<feature type="region of interest" description="Disordered" evidence="6">
    <location>
        <begin position="982"/>
        <end position="1011"/>
    </location>
</feature>
<evidence type="ECO:0000259" key="9">
    <source>
        <dbReference type="PROSITE" id="PS50261"/>
    </source>
</evidence>
<dbReference type="PROSITE" id="PS50958">
    <property type="entry name" value="SMB_2"/>
    <property type="match status" value="1"/>
</dbReference>
<dbReference type="InterPro" id="IPR022343">
    <property type="entry name" value="GCR1-cAMP_receptor"/>
</dbReference>
<dbReference type="GO" id="GO:0004930">
    <property type="term" value="F:G protein-coupled receptor activity"/>
    <property type="evidence" value="ECO:0007669"/>
    <property type="project" value="InterPro"/>
</dbReference>
<dbReference type="RefSeq" id="XP_038051339.1">
    <property type="nucleotide sequence ID" value="XM_038195411.1"/>
</dbReference>
<keyword evidence="8" id="KW-0732">Signal</keyword>
<dbReference type="CDD" id="cd15039">
    <property type="entry name" value="7tmB3_Methuselah-like"/>
    <property type="match status" value="1"/>
</dbReference>
<feature type="compositionally biased region" description="Pro residues" evidence="6">
    <location>
        <begin position="356"/>
        <end position="368"/>
    </location>
</feature>
<dbReference type="InterPro" id="IPR053231">
    <property type="entry name" value="GPCR_LN-TM7"/>
</dbReference>
<dbReference type="InterPro" id="IPR036024">
    <property type="entry name" value="Somatomedin_B-like_dom_sf"/>
</dbReference>
<keyword evidence="2 7" id="KW-0812">Transmembrane</keyword>
<feature type="transmembrane region" description="Helical" evidence="7">
    <location>
        <begin position="744"/>
        <end position="764"/>
    </location>
</feature>
<dbReference type="EnsemblMetazoa" id="XM_038195411.1">
    <property type="protein sequence ID" value="XP_038051339.1"/>
    <property type="gene ID" value="LOC119724383"/>
</dbReference>
<accession>A0A913ZJ02</accession>
<feature type="transmembrane region" description="Helical" evidence="7">
    <location>
        <begin position="916"/>
        <end position="938"/>
    </location>
</feature>
<dbReference type="PROSITE" id="PS00524">
    <property type="entry name" value="SMB_1"/>
    <property type="match status" value="1"/>
</dbReference>
<dbReference type="PANTHER" id="PTHR45902:SF1">
    <property type="entry name" value="LATROPHILIN RECEPTOR-LIKE PROTEIN A"/>
    <property type="match status" value="1"/>
</dbReference>
<proteinExistence type="predicted"/>
<feature type="region of interest" description="Disordered" evidence="6">
    <location>
        <begin position="22"/>
        <end position="51"/>
    </location>
</feature>
<dbReference type="PROSITE" id="PS50261">
    <property type="entry name" value="G_PROTEIN_RECEP_F2_4"/>
    <property type="match status" value="1"/>
</dbReference>
<feature type="transmembrane region" description="Helical" evidence="7">
    <location>
        <begin position="865"/>
        <end position="888"/>
    </location>
</feature>
<evidence type="ECO:0000256" key="8">
    <source>
        <dbReference type="SAM" id="SignalP"/>
    </source>
</evidence>
<feature type="region of interest" description="Disordered" evidence="6">
    <location>
        <begin position="336"/>
        <end position="376"/>
    </location>
</feature>
<evidence type="ECO:0000256" key="7">
    <source>
        <dbReference type="SAM" id="Phobius"/>
    </source>
</evidence>
<feature type="chain" id="PRO_5036837769" evidence="8">
    <location>
        <begin position="21"/>
        <end position="1011"/>
    </location>
</feature>
<evidence type="ECO:0000259" key="10">
    <source>
        <dbReference type="PROSITE" id="PS50958"/>
    </source>
</evidence>
<name>A0A913ZJ02_PATMI</name>
<feature type="compositionally biased region" description="Pro residues" evidence="6">
    <location>
        <begin position="336"/>
        <end position="348"/>
    </location>
</feature>
<evidence type="ECO:0000256" key="2">
    <source>
        <dbReference type="ARBA" id="ARBA00022692"/>
    </source>
</evidence>
<dbReference type="GO" id="GO:0007166">
    <property type="term" value="P:cell surface receptor signaling pathway"/>
    <property type="evidence" value="ECO:0007669"/>
    <property type="project" value="InterPro"/>
</dbReference>
<dbReference type="InterPro" id="IPR001212">
    <property type="entry name" value="Somatomedin_B_dom"/>
</dbReference>
<dbReference type="SUPFAM" id="SSF90188">
    <property type="entry name" value="Somatomedin B domain"/>
    <property type="match status" value="1"/>
</dbReference>